<dbReference type="Pfam" id="PF07929">
    <property type="entry name" value="PRiA4_ORF3"/>
    <property type="match status" value="1"/>
</dbReference>
<feature type="domain" description="Plasmid pRiA4b Orf3-like" evidence="1">
    <location>
        <begin position="15"/>
        <end position="181"/>
    </location>
</feature>
<organism evidence="2 3">
    <name type="scientific">Nitrospira tepida</name>
    <dbReference type="NCBI Taxonomy" id="2973512"/>
    <lineage>
        <taxon>Bacteria</taxon>
        <taxon>Pseudomonadati</taxon>
        <taxon>Nitrospirota</taxon>
        <taxon>Nitrospiria</taxon>
        <taxon>Nitrospirales</taxon>
        <taxon>Nitrospiraceae</taxon>
        <taxon>Nitrospira</taxon>
    </lineage>
</organism>
<dbReference type="InterPro" id="IPR012912">
    <property type="entry name" value="Plasmid_pRiA4b_Orf3-like"/>
</dbReference>
<dbReference type="Gene3D" id="3.10.290.30">
    <property type="entry name" value="MM3350-like"/>
    <property type="match status" value="1"/>
</dbReference>
<name>A0AA86MVI0_9BACT</name>
<dbReference type="Proteomes" id="UP001179121">
    <property type="component" value="Chromosome"/>
</dbReference>
<dbReference type="AlphaFoldDB" id="A0AA86MVI0"/>
<gene>
    <name evidence="2" type="ORF">DNFV4_00209</name>
</gene>
<dbReference type="PANTHER" id="PTHR41878:SF1">
    <property type="entry name" value="TNPR PROTEIN"/>
    <property type="match status" value="1"/>
</dbReference>
<dbReference type="InterPro" id="IPR024047">
    <property type="entry name" value="MM3350-like_sf"/>
</dbReference>
<evidence type="ECO:0000313" key="2">
    <source>
        <dbReference type="EMBL" id="CAI4029790.1"/>
    </source>
</evidence>
<sequence length="192" mass="21795">MKQGKDKKDKIGASVYQLKVSLREIKPPIWRRVQVPGDITLAKLHRVLQVVMGWTNSHLHKFSIGGVDYAEPDPDGFLNFQSDRRARLNKVARAMQKFEYEYDFGDSWEHDIVVEKTFQPEPGASYPVCLAGERACPPEDCGGLWGYQDFLEAIMNPAHTEHEAMLTWVGGSFDPETFDLDAVNASLRRLRG</sequence>
<reference evidence="2" key="1">
    <citation type="submission" date="2022-10" db="EMBL/GenBank/DDBJ databases">
        <authorList>
            <person name="Koch H."/>
        </authorList>
    </citation>
    <scope>NUCLEOTIDE SEQUENCE</scope>
    <source>
        <strain evidence="2">DNF</strain>
    </source>
</reference>
<dbReference type="RefSeq" id="WP_289266814.1">
    <property type="nucleotide sequence ID" value="NZ_OX365700.1"/>
</dbReference>
<dbReference type="PANTHER" id="PTHR41878">
    <property type="entry name" value="LEXA REPRESSOR-RELATED"/>
    <property type="match status" value="1"/>
</dbReference>
<dbReference type="SUPFAM" id="SSF159941">
    <property type="entry name" value="MM3350-like"/>
    <property type="match status" value="1"/>
</dbReference>
<accession>A0AA86MVI0</accession>
<evidence type="ECO:0000259" key="1">
    <source>
        <dbReference type="Pfam" id="PF07929"/>
    </source>
</evidence>
<dbReference type="EMBL" id="OX365700">
    <property type="protein sequence ID" value="CAI4029790.1"/>
    <property type="molecule type" value="Genomic_DNA"/>
</dbReference>
<dbReference type="KEGG" id="nti:DNFV4_00209"/>
<keyword evidence="3" id="KW-1185">Reference proteome</keyword>
<evidence type="ECO:0000313" key="3">
    <source>
        <dbReference type="Proteomes" id="UP001179121"/>
    </source>
</evidence>
<proteinExistence type="predicted"/>
<protein>
    <recommendedName>
        <fullName evidence="1">Plasmid pRiA4b Orf3-like domain-containing protein</fullName>
    </recommendedName>
</protein>